<proteinExistence type="predicted"/>
<organism evidence="2 3">
    <name type="scientific">Nocardia tengchongensis</name>
    <dbReference type="NCBI Taxonomy" id="2055889"/>
    <lineage>
        <taxon>Bacteria</taxon>
        <taxon>Bacillati</taxon>
        <taxon>Actinomycetota</taxon>
        <taxon>Actinomycetes</taxon>
        <taxon>Mycobacteriales</taxon>
        <taxon>Nocardiaceae</taxon>
        <taxon>Nocardia</taxon>
    </lineage>
</organism>
<evidence type="ECO:0000256" key="1">
    <source>
        <dbReference type="SAM" id="Phobius"/>
    </source>
</evidence>
<name>A0ABX8D3M3_9NOCA</name>
<keyword evidence="3" id="KW-1185">Reference proteome</keyword>
<gene>
    <name evidence="2" type="ORF">KHQ06_32820</name>
</gene>
<keyword evidence="1" id="KW-0472">Membrane</keyword>
<evidence type="ECO:0000313" key="2">
    <source>
        <dbReference type="EMBL" id="QVI25290.1"/>
    </source>
</evidence>
<dbReference type="EMBL" id="CP074371">
    <property type="protein sequence ID" value="QVI25290.1"/>
    <property type="molecule type" value="Genomic_DNA"/>
</dbReference>
<evidence type="ECO:0000313" key="3">
    <source>
        <dbReference type="Proteomes" id="UP000683310"/>
    </source>
</evidence>
<accession>A0ABX8D3M3</accession>
<feature type="transmembrane region" description="Helical" evidence="1">
    <location>
        <begin position="89"/>
        <end position="112"/>
    </location>
</feature>
<feature type="transmembrane region" description="Helical" evidence="1">
    <location>
        <begin position="282"/>
        <end position="300"/>
    </location>
</feature>
<sequence>MDGRPPERATGWRTSTRILFRFAFLYFGLFCVFYPQPIFAFLGVIQEWLPDNSVITVVNAYSAPVEWVGRTVFGAHVALNLNSGSGDQAYLWVLVFCVLVVAVAGTVVWSVLDRRRTEYRRLAGWFLLFIRLCLAGQMLGYGFAKLVPTQMPVPPLDALIQPLGNLTHSSMLWLQVGTSPVYEMMLGAAEVLGGILLLLPRTTLAGVLLSLVSMAQVWVLNMTFDIPVKLLSFHLMLLCLVLLAPEARRLTAVLTGRAAGPAETPEPVSSARGRRAVAIGQVAMLVWFLIAEVVLSVRAYNEYGPGRPRSELYGIWTVTEFTRDGQSVPPLLTDETRWRRLVFDSPEAAAYQGMDDTVTPVGAKIDAAAHTLALLSPGGEGAESPRPLATFTFDRQDADRMTLTGELSGHPVIVTLHRVDESGIKLRQGGIHLVQDIPRFS</sequence>
<feature type="transmembrane region" description="Helical" evidence="1">
    <location>
        <begin position="124"/>
        <end position="144"/>
    </location>
</feature>
<reference evidence="2 3" key="1">
    <citation type="submission" date="2021-04" db="EMBL/GenBank/DDBJ databases">
        <title>Nocardia tengchongensis.</title>
        <authorList>
            <person name="Zhuang k."/>
            <person name="Ran Y."/>
            <person name="Li W."/>
        </authorList>
    </citation>
    <scope>NUCLEOTIDE SEQUENCE [LARGE SCALE GENOMIC DNA]</scope>
    <source>
        <strain evidence="2 3">CFH S0057</strain>
    </source>
</reference>
<keyword evidence="1" id="KW-1133">Transmembrane helix</keyword>
<keyword evidence="1" id="KW-0812">Transmembrane</keyword>
<protein>
    <submittedName>
        <fullName evidence="2">DoxX family protein</fullName>
    </submittedName>
</protein>
<feature type="transmembrane region" description="Helical" evidence="1">
    <location>
        <begin position="226"/>
        <end position="244"/>
    </location>
</feature>
<feature type="transmembrane region" description="Helical" evidence="1">
    <location>
        <begin position="23"/>
        <end position="45"/>
    </location>
</feature>
<dbReference type="Proteomes" id="UP000683310">
    <property type="component" value="Chromosome"/>
</dbReference>